<feature type="compositionally biased region" description="Acidic residues" evidence="1">
    <location>
        <begin position="39"/>
        <end position="55"/>
    </location>
</feature>
<dbReference type="Proteomes" id="UP001597519">
    <property type="component" value="Unassembled WGS sequence"/>
</dbReference>
<name>A0ABW5WY43_9STAP</name>
<proteinExistence type="predicted"/>
<keyword evidence="3" id="KW-1185">Reference proteome</keyword>
<dbReference type="EMBL" id="JBHUOQ010000005">
    <property type="protein sequence ID" value="MFD2831432.1"/>
    <property type="molecule type" value="Genomic_DNA"/>
</dbReference>
<comment type="caution">
    <text evidence="2">The sequence shown here is derived from an EMBL/GenBank/DDBJ whole genome shotgun (WGS) entry which is preliminary data.</text>
</comment>
<protein>
    <submittedName>
        <fullName evidence="2">Uncharacterized protein</fullName>
    </submittedName>
</protein>
<reference evidence="3" key="1">
    <citation type="journal article" date="2019" name="Int. J. Syst. Evol. Microbiol.">
        <title>The Global Catalogue of Microorganisms (GCM) 10K type strain sequencing project: providing services to taxonomists for standard genome sequencing and annotation.</title>
        <authorList>
            <consortium name="The Broad Institute Genomics Platform"/>
            <consortium name="The Broad Institute Genome Sequencing Center for Infectious Disease"/>
            <person name="Wu L."/>
            <person name="Ma J."/>
        </authorList>
    </citation>
    <scope>NUCLEOTIDE SEQUENCE [LARGE SCALE GENOMIC DNA]</scope>
    <source>
        <strain evidence="3">KCTC 33575</strain>
    </source>
</reference>
<dbReference type="RefSeq" id="WP_377775686.1">
    <property type="nucleotide sequence ID" value="NZ_JBHUOQ010000005.1"/>
</dbReference>
<organism evidence="2 3">
    <name type="scientific">Corticicoccus populi</name>
    <dbReference type="NCBI Taxonomy" id="1812821"/>
    <lineage>
        <taxon>Bacteria</taxon>
        <taxon>Bacillati</taxon>
        <taxon>Bacillota</taxon>
        <taxon>Bacilli</taxon>
        <taxon>Bacillales</taxon>
        <taxon>Staphylococcaceae</taxon>
        <taxon>Corticicoccus</taxon>
    </lineage>
</organism>
<evidence type="ECO:0000256" key="1">
    <source>
        <dbReference type="SAM" id="MobiDB-lite"/>
    </source>
</evidence>
<feature type="region of interest" description="Disordered" evidence="1">
    <location>
        <begin position="32"/>
        <end position="67"/>
    </location>
</feature>
<accession>A0ABW5WY43</accession>
<gene>
    <name evidence="2" type="ORF">ACFSX4_13230</name>
</gene>
<sequence>MKKILVVLLFVIFFIGVYLNFGADRPLDQLSLTSSNDNSAEESTNETDEDTDENNSENGNQSTSNDGAAEAVTFSQPALNEKFEDAAGSNEPLIIDLLLPSYYNDDFTDRLTEMFGSNNVQFNRQELDVNSTDLSEVSISDNSDAVIIDALQIQDYNDEVLFDRSEGNITDVYLNIFNDDRVAYILGNPNVHEHENLAGVLEDDADYFSENDYYYIDNQDLEVSEDYDYDAELISASAEDQIIQNIYDYLVE</sequence>
<evidence type="ECO:0000313" key="3">
    <source>
        <dbReference type="Proteomes" id="UP001597519"/>
    </source>
</evidence>
<evidence type="ECO:0000313" key="2">
    <source>
        <dbReference type="EMBL" id="MFD2831432.1"/>
    </source>
</evidence>